<dbReference type="GO" id="GO:0015935">
    <property type="term" value="C:small ribosomal subunit"/>
    <property type="evidence" value="ECO:0007669"/>
    <property type="project" value="TreeGrafter"/>
</dbReference>
<dbReference type="NCBIfam" id="TIGR00029">
    <property type="entry name" value="S20"/>
    <property type="match status" value="1"/>
</dbReference>
<keyword evidence="3 8" id="KW-0699">rRNA-binding</keyword>
<proteinExistence type="inferred from homology"/>
<dbReference type="GO" id="GO:0005829">
    <property type="term" value="C:cytosol"/>
    <property type="evidence" value="ECO:0007669"/>
    <property type="project" value="TreeGrafter"/>
</dbReference>
<evidence type="ECO:0000256" key="4">
    <source>
        <dbReference type="ARBA" id="ARBA00022884"/>
    </source>
</evidence>
<keyword evidence="5 8" id="KW-0689">Ribosomal protein</keyword>
<organism evidence="9 10">
    <name type="scientific">Oceanotoga teriensis</name>
    <dbReference type="NCBI Taxonomy" id="515440"/>
    <lineage>
        <taxon>Bacteria</taxon>
        <taxon>Thermotogati</taxon>
        <taxon>Thermotogota</taxon>
        <taxon>Thermotogae</taxon>
        <taxon>Petrotogales</taxon>
        <taxon>Petrotogaceae</taxon>
        <taxon>Oceanotoga</taxon>
    </lineage>
</organism>
<reference evidence="9 10" key="1">
    <citation type="submission" date="2018-05" db="EMBL/GenBank/DDBJ databases">
        <title>Genomic Encyclopedia of Type Strains, Phase IV (KMG-IV): sequencing the most valuable type-strain genomes for metagenomic binning, comparative biology and taxonomic classification.</title>
        <authorList>
            <person name="Goeker M."/>
        </authorList>
    </citation>
    <scope>NUCLEOTIDE SEQUENCE [LARGE SCALE GENOMIC DNA]</scope>
    <source>
        <strain evidence="9 10">DSM 24906</strain>
    </source>
</reference>
<evidence type="ECO:0000256" key="7">
    <source>
        <dbReference type="ARBA" id="ARBA00035136"/>
    </source>
</evidence>
<name>A0AA45C5C9_9BACT</name>
<evidence type="ECO:0000256" key="6">
    <source>
        <dbReference type="ARBA" id="ARBA00023274"/>
    </source>
</evidence>
<dbReference type="PANTHER" id="PTHR33398:SF1">
    <property type="entry name" value="SMALL RIBOSOMAL SUBUNIT PROTEIN BS20C"/>
    <property type="match status" value="1"/>
</dbReference>
<dbReference type="InterPro" id="IPR002583">
    <property type="entry name" value="Ribosomal_bS20"/>
</dbReference>
<dbReference type="AlphaFoldDB" id="A0AA45C5C9"/>
<dbReference type="Proteomes" id="UP000245921">
    <property type="component" value="Unassembled WGS sequence"/>
</dbReference>
<dbReference type="GO" id="GO:0070181">
    <property type="term" value="F:small ribosomal subunit rRNA binding"/>
    <property type="evidence" value="ECO:0007669"/>
    <property type="project" value="TreeGrafter"/>
</dbReference>
<dbReference type="Gene3D" id="1.20.58.110">
    <property type="entry name" value="Ribosomal protein S20"/>
    <property type="match status" value="1"/>
</dbReference>
<comment type="caution">
    <text evidence="9">The sequence shown here is derived from an EMBL/GenBank/DDBJ whole genome shotgun (WGS) entry which is preliminary data.</text>
</comment>
<dbReference type="GO" id="GO:0006412">
    <property type="term" value="P:translation"/>
    <property type="evidence" value="ECO:0007669"/>
    <property type="project" value="UniProtKB-UniRule"/>
</dbReference>
<comment type="function">
    <text evidence="1 8">Binds directly to 16S ribosomal RNA.</text>
</comment>
<dbReference type="RefSeq" id="WP_109605768.1">
    <property type="nucleotide sequence ID" value="NZ_JAMHJO010000012.1"/>
</dbReference>
<comment type="similarity">
    <text evidence="2 8">Belongs to the bacterial ribosomal protein bS20 family.</text>
</comment>
<dbReference type="EMBL" id="QGGI01000017">
    <property type="protein sequence ID" value="PWJ88748.1"/>
    <property type="molecule type" value="Genomic_DNA"/>
</dbReference>
<keyword evidence="4 8" id="KW-0694">RNA-binding</keyword>
<evidence type="ECO:0000256" key="3">
    <source>
        <dbReference type="ARBA" id="ARBA00022730"/>
    </source>
</evidence>
<keyword evidence="6 8" id="KW-0687">Ribonucleoprotein</keyword>
<dbReference type="HAMAP" id="MF_00500">
    <property type="entry name" value="Ribosomal_bS20"/>
    <property type="match status" value="1"/>
</dbReference>
<dbReference type="GO" id="GO:0003735">
    <property type="term" value="F:structural constituent of ribosome"/>
    <property type="evidence" value="ECO:0007669"/>
    <property type="project" value="InterPro"/>
</dbReference>
<dbReference type="FunFam" id="1.20.58.110:FF:000001">
    <property type="entry name" value="30S ribosomal protein S20"/>
    <property type="match status" value="1"/>
</dbReference>
<evidence type="ECO:0000313" key="9">
    <source>
        <dbReference type="EMBL" id="PWJ88748.1"/>
    </source>
</evidence>
<evidence type="ECO:0000256" key="1">
    <source>
        <dbReference type="ARBA" id="ARBA00003134"/>
    </source>
</evidence>
<protein>
    <recommendedName>
        <fullName evidence="7 8">Small ribosomal subunit protein bS20</fullName>
    </recommendedName>
</protein>
<evidence type="ECO:0000313" key="10">
    <source>
        <dbReference type="Proteomes" id="UP000245921"/>
    </source>
</evidence>
<dbReference type="SUPFAM" id="SSF46992">
    <property type="entry name" value="Ribosomal protein S20"/>
    <property type="match status" value="1"/>
</dbReference>
<sequence>MPNIKSAKKRVLQSEKRRVINKSYKTRIKNTTKTVLTNIKLNKNREELLESLSVAFKAIDKAESKGVIHKNTAARKKSRLHIKVKKFLGEVAPE</sequence>
<keyword evidence="10" id="KW-1185">Reference proteome</keyword>
<dbReference type="Pfam" id="PF01649">
    <property type="entry name" value="Ribosomal_S20p"/>
    <property type="match status" value="1"/>
</dbReference>
<gene>
    <name evidence="8" type="primary">rpsT</name>
    <name evidence="9" type="ORF">C7380_11738</name>
</gene>
<evidence type="ECO:0000256" key="5">
    <source>
        <dbReference type="ARBA" id="ARBA00022980"/>
    </source>
</evidence>
<dbReference type="PANTHER" id="PTHR33398">
    <property type="entry name" value="30S RIBOSOMAL PROTEIN S20"/>
    <property type="match status" value="1"/>
</dbReference>
<evidence type="ECO:0000256" key="2">
    <source>
        <dbReference type="ARBA" id="ARBA00007634"/>
    </source>
</evidence>
<dbReference type="InterPro" id="IPR036510">
    <property type="entry name" value="Ribosomal_bS20_sf"/>
</dbReference>
<accession>A0AA45C5C9</accession>
<evidence type="ECO:0000256" key="8">
    <source>
        <dbReference type="HAMAP-Rule" id="MF_00500"/>
    </source>
</evidence>